<dbReference type="Gene3D" id="3.40.1390.10">
    <property type="entry name" value="MurE/MurF, N-terminal domain"/>
    <property type="match status" value="1"/>
</dbReference>
<evidence type="ECO:0000313" key="17">
    <source>
        <dbReference type="EMBL" id="MFD2672318.1"/>
    </source>
</evidence>
<keyword evidence="11 12" id="KW-0961">Cell wall biogenesis/degradation</keyword>
<feature type="binding site" evidence="12">
    <location>
        <begin position="108"/>
        <end position="114"/>
    </location>
    <ligand>
        <name>ATP</name>
        <dbReference type="ChEBI" id="CHEBI:30616"/>
    </ligand>
</feature>
<comment type="PTM">
    <text evidence="12">Carboxylation is probably crucial for Mg(2+) binding and, consequently, for the gamma-phosphate positioning of ATP.</text>
</comment>
<evidence type="ECO:0000313" key="18">
    <source>
        <dbReference type="Proteomes" id="UP001597497"/>
    </source>
</evidence>
<dbReference type="HAMAP" id="MF_00208">
    <property type="entry name" value="MurE"/>
    <property type="match status" value="1"/>
</dbReference>
<evidence type="ECO:0000256" key="9">
    <source>
        <dbReference type="ARBA" id="ARBA00022984"/>
    </source>
</evidence>
<dbReference type="InterPro" id="IPR004101">
    <property type="entry name" value="Mur_ligase_C"/>
</dbReference>
<feature type="binding site" evidence="12">
    <location>
        <position position="30"/>
    </location>
    <ligand>
        <name>UDP-N-acetyl-alpha-D-muramoyl-L-alanyl-D-glutamate</name>
        <dbReference type="ChEBI" id="CHEBI:83900"/>
    </ligand>
</feature>
<keyword evidence="9 12" id="KW-0573">Peptidoglycan synthesis</keyword>
<evidence type="ECO:0000256" key="1">
    <source>
        <dbReference type="ARBA" id="ARBA00004752"/>
    </source>
</evidence>
<dbReference type="Pfam" id="PF02875">
    <property type="entry name" value="Mur_ligase_C"/>
    <property type="match status" value="1"/>
</dbReference>
<comment type="subcellular location">
    <subcellularLocation>
        <location evidence="12 13">Cytoplasm</location>
    </subcellularLocation>
</comment>
<dbReference type="PROSITE" id="PS01011">
    <property type="entry name" value="FOLYLPOLYGLU_SYNT_1"/>
    <property type="match status" value="1"/>
</dbReference>
<dbReference type="PANTHER" id="PTHR23135">
    <property type="entry name" value="MUR LIGASE FAMILY MEMBER"/>
    <property type="match status" value="1"/>
</dbReference>
<dbReference type="NCBIfam" id="TIGR01085">
    <property type="entry name" value="murE"/>
    <property type="match status" value="1"/>
</dbReference>
<dbReference type="NCBIfam" id="NF001126">
    <property type="entry name" value="PRK00139.1-4"/>
    <property type="match status" value="1"/>
</dbReference>
<dbReference type="InterPro" id="IPR036565">
    <property type="entry name" value="Mur-like_cat_sf"/>
</dbReference>
<keyword evidence="18" id="KW-1185">Reference proteome</keyword>
<dbReference type="InterPro" id="IPR000713">
    <property type="entry name" value="Mur_ligase_N"/>
</dbReference>
<evidence type="ECO:0000256" key="2">
    <source>
        <dbReference type="ARBA" id="ARBA00005898"/>
    </source>
</evidence>
<feature type="domain" description="Mur ligase N-terminal catalytic" evidence="14">
    <location>
        <begin position="22"/>
        <end position="85"/>
    </location>
</feature>
<dbReference type="SUPFAM" id="SSF53623">
    <property type="entry name" value="MurD-like peptide ligases, catalytic domain"/>
    <property type="match status" value="1"/>
</dbReference>
<evidence type="ECO:0000256" key="8">
    <source>
        <dbReference type="ARBA" id="ARBA00022960"/>
    </source>
</evidence>
<keyword evidence="5 12" id="KW-0132">Cell division</keyword>
<comment type="caution">
    <text evidence="12">Lacks conserved residue(s) required for the propagation of feature annotation.</text>
</comment>
<dbReference type="GO" id="GO:0008765">
    <property type="term" value="F:UDP-N-acetylmuramoylalanyl-D-glutamate-2,6-diaminopimelate ligase activity"/>
    <property type="evidence" value="ECO:0007669"/>
    <property type="project" value="UniProtKB-EC"/>
</dbReference>
<comment type="similarity">
    <text evidence="2 12">Belongs to the MurCDEF family. MurE subfamily.</text>
</comment>
<dbReference type="EC" id="6.3.2.13" evidence="12"/>
<feature type="binding site" evidence="12">
    <location>
        <position position="464"/>
    </location>
    <ligand>
        <name>meso-2,6-diaminopimelate</name>
        <dbReference type="ChEBI" id="CHEBI:57791"/>
    </ligand>
</feature>
<evidence type="ECO:0000256" key="5">
    <source>
        <dbReference type="ARBA" id="ARBA00022618"/>
    </source>
</evidence>
<evidence type="ECO:0000259" key="16">
    <source>
        <dbReference type="Pfam" id="PF08245"/>
    </source>
</evidence>
<dbReference type="Gene3D" id="3.90.190.20">
    <property type="entry name" value="Mur ligase, C-terminal domain"/>
    <property type="match status" value="1"/>
</dbReference>
<dbReference type="PANTHER" id="PTHR23135:SF4">
    <property type="entry name" value="UDP-N-ACETYLMURAMOYL-L-ALANYL-D-GLUTAMATE--2,6-DIAMINOPIMELATE LIGASE MURE HOMOLOG, CHLOROPLASTIC"/>
    <property type="match status" value="1"/>
</dbReference>
<proteinExistence type="inferred from homology"/>
<feature type="domain" description="Mur ligase central" evidence="16">
    <location>
        <begin position="106"/>
        <end position="314"/>
    </location>
</feature>
<dbReference type="Proteomes" id="UP001597497">
    <property type="component" value="Unassembled WGS sequence"/>
</dbReference>
<dbReference type="RefSeq" id="WP_379929873.1">
    <property type="nucleotide sequence ID" value="NZ_JBHUMM010000037.1"/>
</dbReference>
<feature type="binding site" evidence="12">
    <location>
        <position position="177"/>
    </location>
    <ligand>
        <name>UDP-N-acetyl-alpha-D-muramoyl-L-alanyl-D-glutamate</name>
        <dbReference type="ChEBI" id="CHEBI:83900"/>
    </ligand>
</feature>
<dbReference type="InterPro" id="IPR005761">
    <property type="entry name" value="UDP-N-AcMur-Glu-dNH2Pim_ligase"/>
</dbReference>
<comment type="catalytic activity">
    <reaction evidence="12">
        <text>UDP-N-acetyl-alpha-D-muramoyl-L-alanyl-D-glutamate + meso-2,6-diaminopimelate + ATP = UDP-N-acetyl-alpha-D-muramoyl-L-alanyl-gamma-D-glutamyl-meso-2,6-diaminopimelate + ADP + phosphate + H(+)</text>
        <dbReference type="Rhea" id="RHEA:23676"/>
        <dbReference type="ChEBI" id="CHEBI:15378"/>
        <dbReference type="ChEBI" id="CHEBI:30616"/>
        <dbReference type="ChEBI" id="CHEBI:43474"/>
        <dbReference type="ChEBI" id="CHEBI:57791"/>
        <dbReference type="ChEBI" id="CHEBI:83900"/>
        <dbReference type="ChEBI" id="CHEBI:83905"/>
        <dbReference type="ChEBI" id="CHEBI:456216"/>
        <dbReference type="EC" id="6.3.2.13"/>
    </reaction>
</comment>
<feature type="binding site" evidence="12">
    <location>
        <position position="149"/>
    </location>
    <ligand>
        <name>UDP-N-acetyl-alpha-D-muramoyl-L-alanyl-D-glutamate</name>
        <dbReference type="ChEBI" id="CHEBI:83900"/>
    </ligand>
</feature>
<protein>
    <recommendedName>
        <fullName evidence="12">UDP-N-acetylmuramoyl-L-alanyl-D-glutamate--2,6-diaminopimelate ligase</fullName>
        <ecNumber evidence="12">6.3.2.13</ecNumber>
    </recommendedName>
    <alternativeName>
        <fullName evidence="12">Meso-A2pm-adding enzyme</fullName>
    </alternativeName>
    <alternativeName>
        <fullName evidence="12">Meso-diaminopimelate-adding enzyme</fullName>
    </alternativeName>
    <alternativeName>
        <fullName evidence="12">UDP-MurNAc-L-Ala-D-Glu:meso-diaminopimelate ligase</fullName>
    </alternativeName>
    <alternativeName>
        <fullName evidence="12">UDP-MurNAc-tripeptide synthetase</fullName>
    </alternativeName>
    <alternativeName>
        <fullName evidence="12">UDP-N-acetylmuramyl-tripeptide synthetase</fullName>
    </alternativeName>
</protein>
<dbReference type="SUPFAM" id="SSF53244">
    <property type="entry name" value="MurD-like peptide ligases, peptide-binding domain"/>
    <property type="match status" value="1"/>
</dbReference>
<keyword evidence="12" id="KW-0460">Magnesium</keyword>
<accession>A0ABW5RBD2</accession>
<dbReference type="Pfam" id="PF08245">
    <property type="entry name" value="Mur_ligase_M"/>
    <property type="match status" value="1"/>
</dbReference>
<feature type="binding site" evidence="12">
    <location>
        <position position="468"/>
    </location>
    <ligand>
        <name>meso-2,6-diaminopimelate</name>
        <dbReference type="ChEBI" id="CHEBI:57791"/>
    </ligand>
</feature>
<reference evidence="18" key="1">
    <citation type="journal article" date="2019" name="Int. J. Syst. Evol. Microbiol.">
        <title>The Global Catalogue of Microorganisms (GCM) 10K type strain sequencing project: providing services to taxonomists for standard genome sequencing and annotation.</title>
        <authorList>
            <consortium name="The Broad Institute Genomics Platform"/>
            <consortium name="The Broad Institute Genome Sequencing Center for Infectious Disease"/>
            <person name="Wu L."/>
            <person name="Ma J."/>
        </authorList>
    </citation>
    <scope>NUCLEOTIDE SEQUENCE [LARGE SCALE GENOMIC DNA]</scope>
    <source>
        <strain evidence="18">KCTC 33676</strain>
    </source>
</reference>
<dbReference type="NCBIfam" id="NF001124">
    <property type="entry name" value="PRK00139.1-2"/>
    <property type="match status" value="1"/>
</dbReference>
<sequence length="495" mass="54731">MKLQELADLLLTSRVTHQAEIEISGIQTDSRKVQAGDLFICLVGYQTDGHLYAEQAIQAGAVALLTERELEVEVPQLIVSDSRFAMARVANHFYQYPSQKLKLIGVTGTNGKTTITYLLDQILSDQQKQTGIMGTIQMKIGNETVEAKNTTQEALELQQNLKRMLDAGCEYGVMEVSSHALELGRVKGCHFKTAIFTNLTQDHLDFHETMEQYRAAKSLLFSRLGNAYATTASEQQFAVLNADDPASRDFAKVTAAQVLTYGIDQPADVRATQIRMTQEGTTFSLESFAGNRTFTLKLMGKFSVYNALAAITAALAEGIDLDAIHRSLQSIAGVNGRFEAVQEGQDFLVIVDYAHTPDSLENVLKTIQELAEGRIITVFGCGGDRDRGKRPIMGEMAGTYSDYVWITSDNPRTEDPGRILTDIEPGVQKAGLSRQQYEIEPDRKQAIEKAIHMATAGDVILIAGKGHETYQEIHGVRHDFDDRLVAKEAIRRLVH</sequence>
<evidence type="ECO:0000256" key="10">
    <source>
        <dbReference type="ARBA" id="ARBA00023306"/>
    </source>
</evidence>
<evidence type="ECO:0000259" key="15">
    <source>
        <dbReference type="Pfam" id="PF02875"/>
    </source>
</evidence>
<evidence type="ECO:0000256" key="6">
    <source>
        <dbReference type="ARBA" id="ARBA00022741"/>
    </source>
</evidence>
<keyword evidence="4 12" id="KW-0436">Ligase</keyword>
<feature type="modified residue" description="N6-carboxylysine" evidence="12">
    <location>
        <position position="217"/>
    </location>
</feature>
<comment type="cofactor">
    <cofactor evidence="12">
        <name>Mg(2+)</name>
        <dbReference type="ChEBI" id="CHEBI:18420"/>
    </cofactor>
</comment>
<name>A0ABW5RBD2_9BACL</name>
<evidence type="ECO:0000256" key="7">
    <source>
        <dbReference type="ARBA" id="ARBA00022840"/>
    </source>
</evidence>
<keyword evidence="6 12" id="KW-0547">Nucleotide-binding</keyword>
<gene>
    <name evidence="12" type="primary">murE</name>
    <name evidence="17" type="ORF">ACFSUC_12155</name>
</gene>
<keyword evidence="8 12" id="KW-0133">Cell shape</keyword>
<evidence type="ECO:0000256" key="12">
    <source>
        <dbReference type="HAMAP-Rule" id="MF_00208"/>
    </source>
</evidence>
<organism evidence="17 18">
    <name type="scientific">Marinicrinis sediminis</name>
    <dbReference type="NCBI Taxonomy" id="1652465"/>
    <lineage>
        <taxon>Bacteria</taxon>
        <taxon>Bacillati</taxon>
        <taxon>Bacillota</taxon>
        <taxon>Bacilli</taxon>
        <taxon>Bacillales</taxon>
        <taxon>Paenibacillaceae</taxon>
    </lineage>
</organism>
<dbReference type="Pfam" id="PF01225">
    <property type="entry name" value="Mur_ligase"/>
    <property type="match status" value="1"/>
</dbReference>
<keyword evidence="7 12" id="KW-0067">ATP-binding</keyword>
<feature type="binding site" evidence="12">
    <location>
        <begin position="150"/>
        <end position="151"/>
    </location>
    <ligand>
        <name>UDP-N-acetyl-alpha-D-muramoyl-L-alanyl-D-glutamate</name>
        <dbReference type="ChEBI" id="CHEBI:83900"/>
    </ligand>
</feature>
<feature type="binding site" evidence="12">
    <location>
        <position position="185"/>
    </location>
    <ligand>
        <name>UDP-N-acetyl-alpha-D-muramoyl-L-alanyl-D-glutamate</name>
        <dbReference type="ChEBI" id="CHEBI:83900"/>
    </ligand>
</feature>
<dbReference type="Gene3D" id="3.40.1190.10">
    <property type="entry name" value="Mur-like, catalytic domain"/>
    <property type="match status" value="1"/>
</dbReference>
<feature type="short sequence motif" description="Meso-diaminopimelate recognition motif" evidence="12">
    <location>
        <begin position="409"/>
        <end position="412"/>
    </location>
</feature>
<comment type="pathway">
    <text evidence="1 12 13">Cell wall biogenesis; peptidoglycan biosynthesis.</text>
</comment>
<keyword evidence="10 12" id="KW-0131">Cell cycle</keyword>
<dbReference type="InterPro" id="IPR036615">
    <property type="entry name" value="Mur_ligase_C_dom_sf"/>
</dbReference>
<evidence type="ECO:0000256" key="4">
    <source>
        <dbReference type="ARBA" id="ARBA00022598"/>
    </source>
</evidence>
<keyword evidence="3 12" id="KW-0963">Cytoplasm</keyword>
<feature type="binding site" evidence="12">
    <location>
        <position position="385"/>
    </location>
    <ligand>
        <name>meso-2,6-diaminopimelate</name>
        <dbReference type="ChEBI" id="CHEBI:57791"/>
    </ligand>
</feature>
<comment type="function">
    <text evidence="12">Catalyzes the addition of meso-diaminopimelic acid to the nucleotide precursor UDP-N-acetylmuramoyl-L-alanyl-D-glutamate (UMAG) in the biosynthesis of bacterial cell-wall peptidoglycan.</text>
</comment>
<evidence type="ECO:0000256" key="13">
    <source>
        <dbReference type="RuleBase" id="RU004135"/>
    </source>
</evidence>
<evidence type="ECO:0000259" key="14">
    <source>
        <dbReference type="Pfam" id="PF01225"/>
    </source>
</evidence>
<dbReference type="InterPro" id="IPR013221">
    <property type="entry name" value="Mur_ligase_cen"/>
</dbReference>
<feature type="binding site" evidence="12">
    <location>
        <begin position="409"/>
        <end position="412"/>
    </location>
    <ligand>
        <name>meso-2,6-diaminopimelate</name>
        <dbReference type="ChEBI" id="CHEBI:57791"/>
    </ligand>
</feature>
<dbReference type="InterPro" id="IPR018109">
    <property type="entry name" value="Folylpolyglutamate_synth_CS"/>
</dbReference>
<dbReference type="InterPro" id="IPR035911">
    <property type="entry name" value="MurE/MurF_N"/>
</dbReference>
<evidence type="ECO:0000256" key="11">
    <source>
        <dbReference type="ARBA" id="ARBA00023316"/>
    </source>
</evidence>
<dbReference type="EMBL" id="JBHUMM010000037">
    <property type="protein sequence ID" value="MFD2672318.1"/>
    <property type="molecule type" value="Genomic_DNA"/>
</dbReference>
<comment type="caution">
    <text evidence="17">The sequence shown here is derived from an EMBL/GenBank/DDBJ whole genome shotgun (WGS) entry which is preliminary data.</text>
</comment>
<feature type="domain" description="Mur ligase C-terminal" evidence="15">
    <location>
        <begin position="336"/>
        <end position="466"/>
    </location>
</feature>
<evidence type="ECO:0000256" key="3">
    <source>
        <dbReference type="ARBA" id="ARBA00022490"/>
    </source>
</evidence>
<dbReference type="SUPFAM" id="SSF63418">
    <property type="entry name" value="MurE/MurF N-terminal domain"/>
    <property type="match status" value="1"/>
</dbReference>